<dbReference type="OrthoDB" id="5835829at2759"/>
<dbReference type="Pfam" id="PF00201">
    <property type="entry name" value="UDPGT"/>
    <property type="match status" value="1"/>
</dbReference>
<keyword evidence="1" id="KW-0328">Glycosyltransferase</keyword>
<sequence>MAEKFDFLIVGVPLSPIHNCISIGQELCLRGHNVTVISFAERGRQKVAKYASSCKLNYISLGELPVSDDKEEELARQMLSSNNTLRQTPFMVKNMMKPYFDPLKDGVAKLLKSGEVKPSFALLALPFGAVGRELQAYGIDFAVNVPTILIPPISPWVNSFIPMPIHLVNPHNMTFLDRLLVIGSNSLMNFGRHLGAAAGFQFSFMPDLSPEMWRGHLTFVNSIPGFDYPQLLPPLVQYTGPVVDVKKMEPFPEEVESWLEAVPDGMPVVYVSFGTVVRLTPERVAAMLSTLTSTEYFTLWALPKPQQVHLPDALPSSVMIHHWVPTVRSLAHPKVKAFVSHCGGNSAVECMAMGKPLVGYPQFGDQMAVCRRVADAGAGITGPQGGWVQAQDVSHVLSEPRYAARARTMSRLLEKFGGTSRAADLLELAAGGDLALLKTPLEGSAGASFFMAGYDLFIYAQLLAFFLFYLCCSAELENPSVA</sequence>
<dbReference type="CDD" id="cd03784">
    <property type="entry name" value="GT1_Gtf-like"/>
    <property type="match status" value="1"/>
</dbReference>
<evidence type="ECO:0000313" key="4">
    <source>
        <dbReference type="Proteomes" id="UP000601435"/>
    </source>
</evidence>
<keyword evidence="4" id="KW-1185">Reference proteome</keyword>
<dbReference type="InterPro" id="IPR002213">
    <property type="entry name" value="UDP_glucos_trans"/>
</dbReference>
<protein>
    <submittedName>
        <fullName evidence="3">UGT74C1 protein</fullName>
    </submittedName>
</protein>
<dbReference type="InterPro" id="IPR050271">
    <property type="entry name" value="UDP-glycosyltransferase"/>
</dbReference>
<evidence type="ECO:0000313" key="3">
    <source>
        <dbReference type="EMBL" id="CAE7415096.1"/>
    </source>
</evidence>
<dbReference type="GO" id="GO:0008194">
    <property type="term" value="F:UDP-glycosyltransferase activity"/>
    <property type="evidence" value="ECO:0007669"/>
    <property type="project" value="InterPro"/>
</dbReference>
<dbReference type="Gene3D" id="3.40.50.2000">
    <property type="entry name" value="Glycogen Phosphorylase B"/>
    <property type="match status" value="1"/>
</dbReference>
<evidence type="ECO:0000256" key="2">
    <source>
        <dbReference type="ARBA" id="ARBA00022679"/>
    </source>
</evidence>
<name>A0A812R150_9DINO</name>
<reference evidence="3" key="1">
    <citation type="submission" date="2021-02" db="EMBL/GenBank/DDBJ databases">
        <authorList>
            <person name="Dougan E. K."/>
            <person name="Rhodes N."/>
            <person name="Thang M."/>
            <person name="Chan C."/>
        </authorList>
    </citation>
    <scope>NUCLEOTIDE SEQUENCE</scope>
</reference>
<gene>
    <name evidence="3" type="primary">UGT74C1</name>
    <name evidence="3" type="ORF">SNEC2469_LOCUS11404</name>
</gene>
<dbReference type="SUPFAM" id="SSF53756">
    <property type="entry name" value="UDP-Glycosyltransferase/glycogen phosphorylase"/>
    <property type="match status" value="1"/>
</dbReference>
<dbReference type="AlphaFoldDB" id="A0A812R150"/>
<organism evidence="3 4">
    <name type="scientific">Symbiodinium necroappetens</name>
    <dbReference type="NCBI Taxonomy" id="1628268"/>
    <lineage>
        <taxon>Eukaryota</taxon>
        <taxon>Sar</taxon>
        <taxon>Alveolata</taxon>
        <taxon>Dinophyceae</taxon>
        <taxon>Suessiales</taxon>
        <taxon>Symbiodiniaceae</taxon>
        <taxon>Symbiodinium</taxon>
    </lineage>
</organism>
<dbReference type="Proteomes" id="UP000601435">
    <property type="component" value="Unassembled WGS sequence"/>
</dbReference>
<comment type="caution">
    <text evidence="3">The sequence shown here is derived from an EMBL/GenBank/DDBJ whole genome shotgun (WGS) entry which is preliminary data.</text>
</comment>
<dbReference type="PANTHER" id="PTHR48043">
    <property type="entry name" value="EG:EG0003.4 PROTEIN-RELATED"/>
    <property type="match status" value="1"/>
</dbReference>
<proteinExistence type="predicted"/>
<accession>A0A812R150</accession>
<dbReference type="PANTHER" id="PTHR48043:SF145">
    <property type="entry name" value="FI06409P-RELATED"/>
    <property type="match status" value="1"/>
</dbReference>
<evidence type="ECO:0000256" key="1">
    <source>
        <dbReference type="ARBA" id="ARBA00022676"/>
    </source>
</evidence>
<keyword evidence="2" id="KW-0808">Transferase</keyword>
<dbReference type="EMBL" id="CAJNJA010018092">
    <property type="protein sequence ID" value="CAE7415096.1"/>
    <property type="molecule type" value="Genomic_DNA"/>
</dbReference>